<dbReference type="AlphaFoldDB" id="G7QAS5"/>
<dbReference type="RefSeq" id="WP_009182638.1">
    <property type="nucleotide sequence ID" value="NZ_CM001368.1"/>
</dbReference>
<proteinExistence type="predicted"/>
<dbReference type="STRING" id="694327.DFW101_3307"/>
<sequence>MKSFLSDQRGIAAVEMAIGMLLLVPLLLVLVEATKALTEYSQLQNASMEGARMLARQNGDTSGVNDYVQSLFQKADGTSTVDGEAPTVNITPRDSQNNVTVQVEHAFKPYFANASDAQGNPNPFNIMGSTPLTLSSKTVMALPAAN</sequence>
<protein>
    <submittedName>
        <fullName evidence="2">TadE family protein</fullName>
    </submittedName>
</protein>
<evidence type="ECO:0000313" key="3">
    <source>
        <dbReference type="Proteomes" id="UP000004662"/>
    </source>
</evidence>
<accession>G7QAS5</accession>
<feature type="domain" description="TadE-like" evidence="1">
    <location>
        <begin position="10"/>
        <end position="52"/>
    </location>
</feature>
<dbReference type="EMBL" id="CM001368">
    <property type="protein sequence ID" value="EHJ49306.1"/>
    <property type="molecule type" value="Genomic_DNA"/>
</dbReference>
<dbReference type="HOGENOM" id="CLU_1774427_0_0_7"/>
<dbReference type="InterPro" id="IPR012495">
    <property type="entry name" value="TadE-like_dom"/>
</dbReference>
<name>G7QAS5_9BACT</name>
<dbReference type="Pfam" id="PF07811">
    <property type="entry name" value="TadE"/>
    <property type="match status" value="1"/>
</dbReference>
<evidence type="ECO:0000259" key="1">
    <source>
        <dbReference type="Pfam" id="PF07811"/>
    </source>
</evidence>
<reference evidence="3" key="1">
    <citation type="journal article" date="2015" name="Genome Announc.">
        <title>High-Quality Draft Genome Sequence of Desulfovibrio carbinoliphilus FW-101-2B, an Organic Acid-Oxidizing Sulfate-Reducing Bacterium Isolated from Uranium(VI)-Contaminated Groundwater.</title>
        <authorList>
            <person name="Ramsay B.D."/>
            <person name="Hwang C."/>
            <person name="Woo H.L."/>
            <person name="Carroll S.L."/>
            <person name="Lucas S."/>
            <person name="Han J."/>
            <person name="Lapidus A.L."/>
            <person name="Cheng J.F."/>
            <person name="Goodwin L.A."/>
            <person name="Pitluck S."/>
            <person name="Peters L."/>
            <person name="Chertkov O."/>
            <person name="Held B."/>
            <person name="Detter J.C."/>
            <person name="Han C.S."/>
            <person name="Tapia R."/>
            <person name="Land M.L."/>
            <person name="Hauser L.J."/>
            <person name="Kyrpides N.C."/>
            <person name="Ivanova N.N."/>
            <person name="Mikhailova N."/>
            <person name="Pagani I."/>
            <person name="Woyke T."/>
            <person name="Arkin A.P."/>
            <person name="Dehal P."/>
            <person name="Chivian D."/>
            <person name="Criddle C.S."/>
            <person name="Wu W."/>
            <person name="Chakraborty R."/>
            <person name="Hazen T.C."/>
            <person name="Fields M.W."/>
        </authorList>
    </citation>
    <scope>NUCLEOTIDE SEQUENCE [LARGE SCALE GENOMIC DNA]</scope>
    <source>
        <strain evidence="3">FW-101-2B</strain>
    </source>
</reference>
<keyword evidence="3" id="KW-1185">Reference proteome</keyword>
<gene>
    <name evidence="2" type="ORF">DFW101_3307</name>
</gene>
<organism evidence="2 3">
    <name type="scientific">Solidesulfovibrio carbinoliphilus subsp. oakridgensis</name>
    <dbReference type="NCBI Taxonomy" id="694327"/>
    <lineage>
        <taxon>Bacteria</taxon>
        <taxon>Pseudomonadati</taxon>
        <taxon>Thermodesulfobacteriota</taxon>
        <taxon>Desulfovibrionia</taxon>
        <taxon>Desulfovibrionales</taxon>
        <taxon>Desulfovibrionaceae</taxon>
        <taxon>Solidesulfovibrio</taxon>
    </lineage>
</organism>
<dbReference type="Proteomes" id="UP000004662">
    <property type="component" value="Chromosome"/>
</dbReference>
<evidence type="ECO:0000313" key="2">
    <source>
        <dbReference type="EMBL" id="EHJ49306.1"/>
    </source>
</evidence>
<dbReference type="OrthoDB" id="5458259at2"/>